<evidence type="ECO:0000256" key="5">
    <source>
        <dbReference type="SAM" id="MobiDB-lite"/>
    </source>
</evidence>
<dbReference type="SUPFAM" id="SSF46785">
    <property type="entry name" value="Winged helix' DNA-binding domain"/>
    <property type="match status" value="1"/>
</dbReference>
<comment type="subcellular location">
    <subcellularLocation>
        <location evidence="1">Nucleus</location>
    </subcellularLocation>
</comment>
<dbReference type="InterPro" id="IPR036388">
    <property type="entry name" value="WH-like_DNA-bd_sf"/>
</dbReference>
<dbReference type="Proteomes" id="UP001224775">
    <property type="component" value="Unassembled WGS sequence"/>
</dbReference>
<dbReference type="Gene3D" id="1.10.10.10">
    <property type="entry name" value="Winged helix-like DNA-binding domain superfamily/Winged helix DNA-binding domain"/>
    <property type="match status" value="1"/>
</dbReference>
<keyword evidence="8" id="KW-1185">Reference proteome</keyword>
<name>A0AAD9DCL6_9STRA</name>
<protein>
    <submittedName>
        <fullName evidence="7">Heat shock factor family protein</fullName>
    </submittedName>
</protein>
<reference evidence="7" key="1">
    <citation type="submission" date="2023-06" db="EMBL/GenBank/DDBJ databases">
        <title>Survivors Of The Sea: Transcriptome response of Skeletonema marinoi to long-term dormancy.</title>
        <authorList>
            <person name="Pinder M.I.M."/>
            <person name="Kourtchenko O."/>
            <person name="Robertson E.K."/>
            <person name="Larsson T."/>
            <person name="Maumus F."/>
            <person name="Osuna-Cruz C.M."/>
            <person name="Vancaester E."/>
            <person name="Stenow R."/>
            <person name="Vandepoele K."/>
            <person name="Ploug H."/>
            <person name="Bruchert V."/>
            <person name="Godhe A."/>
            <person name="Topel M."/>
        </authorList>
    </citation>
    <scope>NUCLEOTIDE SEQUENCE</scope>
    <source>
        <strain evidence="7">R05AC</strain>
    </source>
</reference>
<dbReference type="PANTHER" id="PTHR10015">
    <property type="entry name" value="HEAT SHOCK TRANSCRIPTION FACTOR"/>
    <property type="match status" value="1"/>
</dbReference>
<feature type="domain" description="HSF-type DNA-binding" evidence="6">
    <location>
        <begin position="67"/>
        <end position="162"/>
    </location>
</feature>
<keyword evidence="2" id="KW-0238">DNA-binding</keyword>
<keyword evidence="3" id="KW-0539">Nucleus</keyword>
<dbReference type="GO" id="GO:0043565">
    <property type="term" value="F:sequence-specific DNA binding"/>
    <property type="evidence" value="ECO:0007669"/>
    <property type="project" value="InterPro"/>
</dbReference>
<keyword evidence="7" id="KW-0346">Stress response</keyword>
<dbReference type="AlphaFoldDB" id="A0AAD9DCL6"/>
<evidence type="ECO:0000313" key="7">
    <source>
        <dbReference type="EMBL" id="KAK1742646.1"/>
    </source>
</evidence>
<dbReference type="EMBL" id="JATAAI010000010">
    <property type="protein sequence ID" value="KAK1742646.1"/>
    <property type="molecule type" value="Genomic_DNA"/>
</dbReference>
<feature type="compositionally biased region" description="Polar residues" evidence="5">
    <location>
        <begin position="236"/>
        <end position="247"/>
    </location>
</feature>
<evidence type="ECO:0000256" key="1">
    <source>
        <dbReference type="ARBA" id="ARBA00004123"/>
    </source>
</evidence>
<dbReference type="InterPro" id="IPR036390">
    <property type="entry name" value="WH_DNA-bd_sf"/>
</dbReference>
<evidence type="ECO:0000259" key="6">
    <source>
        <dbReference type="SMART" id="SM00415"/>
    </source>
</evidence>
<evidence type="ECO:0000256" key="4">
    <source>
        <dbReference type="RuleBase" id="RU004020"/>
    </source>
</evidence>
<comment type="caution">
    <text evidence="7">The sequence shown here is derived from an EMBL/GenBank/DDBJ whole genome shotgun (WGS) entry which is preliminary data.</text>
</comment>
<dbReference type="Pfam" id="PF00447">
    <property type="entry name" value="HSF_DNA-bind"/>
    <property type="match status" value="1"/>
</dbReference>
<dbReference type="InterPro" id="IPR000232">
    <property type="entry name" value="HSF_DNA-bd"/>
</dbReference>
<evidence type="ECO:0000256" key="2">
    <source>
        <dbReference type="ARBA" id="ARBA00023125"/>
    </source>
</evidence>
<feature type="region of interest" description="Disordered" evidence="5">
    <location>
        <begin position="236"/>
        <end position="258"/>
    </location>
</feature>
<gene>
    <name evidence="7" type="ORF">QTG54_006243</name>
</gene>
<sequence length="304" mass="34109">MFPPHKLTLERAASLTMASTRLPRAYDAASSSRQSKMIADSITIDDMNVEVSPIPTPAVKRTDAKEQQITFPHKLYEMLEYACDSEFNSACSWSADGSAFAISNRNVMMEELVPMFFRQTKFRSFTRQLNLWGFVRTGTTWRHTCDLFHREKKHLLKQMRRIAVKSRGSSTATMTCDPRVVSSPTHVYDSATKTHQSPVNSTPIAVGSVFEYFSKSAINLSIQEAVDLAADFSRSVSSDSDETAATTQEEDDGTKTQTNEEMIHTEAANTMSCTNDDLLCLAASIFERKDEEDNHNKDMPSTLR</sequence>
<organism evidence="7 8">
    <name type="scientific">Skeletonema marinoi</name>
    <dbReference type="NCBI Taxonomy" id="267567"/>
    <lineage>
        <taxon>Eukaryota</taxon>
        <taxon>Sar</taxon>
        <taxon>Stramenopiles</taxon>
        <taxon>Ochrophyta</taxon>
        <taxon>Bacillariophyta</taxon>
        <taxon>Coscinodiscophyceae</taxon>
        <taxon>Thalassiosirophycidae</taxon>
        <taxon>Thalassiosirales</taxon>
        <taxon>Skeletonemataceae</taxon>
        <taxon>Skeletonema</taxon>
        <taxon>Skeletonema marinoi-dohrnii complex</taxon>
    </lineage>
</organism>
<proteinExistence type="inferred from homology"/>
<accession>A0AAD9DCL6</accession>
<evidence type="ECO:0000313" key="8">
    <source>
        <dbReference type="Proteomes" id="UP001224775"/>
    </source>
</evidence>
<dbReference type="PANTHER" id="PTHR10015:SF206">
    <property type="entry name" value="HSF-TYPE DNA-BINDING DOMAIN-CONTAINING PROTEIN"/>
    <property type="match status" value="1"/>
</dbReference>
<comment type="similarity">
    <text evidence="4">Belongs to the HSF family.</text>
</comment>
<dbReference type="GO" id="GO:0005634">
    <property type="term" value="C:nucleus"/>
    <property type="evidence" value="ECO:0007669"/>
    <property type="project" value="UniProtKB-SubCell"/>
</dbReference>
<evidence type="ECO:0000256" key="3">
    <source>
        <dbReference type="ARBA" id="ARBA00023242"/>
    </source>
</evidence>
<dbReference type="GO" id="GO:0003700">
    <property type="term" value="F:DNA-binding transcription factor activity"/>
    <property type="evidence" value="ECO:0007669"/>
    <property type="project" value="InterPro"/>
</dbReference>
<dbReference type="SMART" id="SM00415">
    <property type="entry name" value="HSF"/>
    <property type="match status" value="1"/>
</dbReference>